<keyword evidence="2 3" id="KW-0802">TPR repeat</keyword>
<dbReference type="Gene3D" id="1.25.40.10">
    <property type="entry name" value="Tetratricopeptide repeat domain"/>
    <property type="match status" value="2"/>
</dbReference>
<keyword evidence="4" id="KW-0812">Transmembrane</keyword>
<protein>
    <submittedName>
        <fullName evidence="5">Tetratricopeptide repeat protein</fullName>
    </submittedName>
</protein>
<dbReference type="SMART" id="SM00028">
    <property type="entry name" value="TPR"/>
    <property type="match status" value="3"/>
</dbReference>
<comment type="caution">
    <text evidence="5">The sequence shown here is derived from an EMBL/GenBank/DDBJ whole genome shotgun (WGS) entry which is preliminary data.</text>
</comment>
<dbReference type="InterPro" id="IPR051012">
    <property type="entry name" value="CellSynth/LPSAsmb/PSIAsmb"/>
</dbReference>
<evidence type="ECO:0000256" key="3">
    <source>
        <dbReference type="PROSITE-ProRule" id="PRU00339"/>
    </source>
</evidence>
<dbReference type="SUPFAM" id="SSF48452">
    <property type="entry name" value="TPR-like"/>
    <property type="match status" value="1"/>
</dbReference>
<feature type="transmembrane region" description="Helical" evidence="4">
    <location>
        <begin position="6"/>
        <end position="26"/>
    </location>
</feature>
<dbReference type="PROSITE" id="PS50005">
    <property type="entry name" value="TPR"/>
    <property type="match status" value="2"/>
</dbReference>
<feature type="repeat" description="TPR" evidence="3">
    <location>
        <begin position="104"/>
        <end position="137"/>
    </location>
</feature>
<keyword evidence="4" id="KW-1133">Transmembrane helix</keyword>
<reference evidence="6" key="1">
    <citation type="journal article" date="2019" name="Int. J. Syst. Evol. Microbiol.">
        <title>The Global Catalogue of Microorganisms (GCM) 10K type strain sequencing project: providing services to taxonomists for standard genome sequencing and annotation.</title>
        <authorList>
            <consortium name="The Broad Institute Genomics Platform"/>
            <consortium name="The Broad Institute Genome Sequencing Center for Infectious Disease"/>
            <person name="Wu L."/>
            <person name="Ma J."/>
        </authorList>
    </citation>
    <scope>NUCLEOTIDE SEQUENCE [LARGE SCALE GENOMIC DNA]</scope>
    <source>
        <strain evidence="6">CCUG 53270</strain>
    </source>
</reference>
<keyword evidence="4" id="KW-0472">Membrane</keyword>
<dbReference type="RefSeq" id="WP_345593827.1">
    <property type="nucleotide sequence ID" value="NZ_BAABJG010000048.1"/>
</dbReference>
<evidence type="ECO:0000256" key="2">
    <source>
        <dbReference type="ARBA" id="ARBA00022803"/>
    </source>
</evidence>
<keyword evidence="1" id="KW-0677">Repeat</keyword>
<sequence length="220" mass="24787">MNQNKLALILIPILVIAAAWFIYPALTKQNESVHADAQEYAEALSLIQQGKLDAARKKLETGMLKEPSEGKYDFALGNIDRLQSNMDQALVHYAKAVQKTPQLTEAYNNMTAIYMLQQKNDDALTTVNDGLKQDPKDKELLFKKGQLLYLKANYAQAVEVLQPLVHDAEYVEAYRFIALSYVKQNDRAQALQALKAYLQKSPQGSQGRTELEQLLADLEK</sequence>
<accession>A0ABW3UMN1</accession>
<dbReference type="Proteomes" id="UP001597180">
    <property type="component" value="Unassembled WGS sequence"/>
</dbReference>
<dbReference type="Pfam" id="PF14559">
    <property type="entry name" value="TPR_19"/>
    <property type="match status" value="1"/>
</dbReference>
<dbReference type="PANTHER" id="PTHR45586">
    <property type="entry name" value="TPR REPEAT-CONTAINING PROTEIN PA4667"/>
    <property type="match status" value="1"/>
</dbReference>
<gene>
    <name evidence="5" type="ORF">ACFQ4B_17935</name>
</gene>
<dbReference type="Pfam" id="PF13432">
    <property type="entry name" value="TPR_16"/>
    <property type="match status" value="1"/>
</dbReference>
<evidence type="ECO:0000256" key="4">
    <source>
        <dbReference type="SAM" id="Phobius"/>
    </source>
</evidence>
<dbReference type="InterPro" id="IPR011990">
    <property type="entry name" value="TPR-like_helical_dom_sf"/>
</dbReference>
<evidence type="ECO:0000313" key="6">
    <source>
        <dbReference type="Proteomes" id="UP001597180"/>
    </source>
</evidence>
<organism evidence="5 6">
    <name type="scientific">Paenibacillus vulneris</name>
    <dbReference type="NCBI Taxonomy" id="1133364"/>
    <lineage>
        <taxon>Bacteria</taxon>
        <taxon>Bacillati</taxon>
        <taxon>Bacillota</taxon>
        <taxon>Bacilli</taxon>
        <taxon>Bacillales</taxon>
        <taxon>Paenibacillaceae</taxon>
        <taxon>Paenibacillus</taxon>
    </lineage>
</organism>
<evidence type="ECO:0000256" key="1">
    <source>
        <dbReference type="ARBA" id="ARBA00022737"/>
    </source>
</evidence>
<proteinExistence type="predicted"/>
<dbReference type="EMBL" id="JBHTLU010000020">
    <property type="protein sequence ID" value="MFD1222005.1"/>
    <property type="molecule type" value="Genomic_DNA"/>
</dbReference>
<evidence type="ECO:0000313" key="5">
    <source>
        <dbReference type="EMBL" id="MFD1222005.1"/>
    </source>
</evidence>
<dbReference type="PANTHER" id="PTHR45586:SF1">
    <property type="entry name" value="LIPOPOLYSACCHARIDE ASSEMBLY PROTEIN B"/>
    <property type="match status" value="1"/>
</dbReference>
<feature type="repeat" description="TPR" evidence="3">
    <location>
        <begin position="171"/>
        <end position="204"/>
    </location>
</feature>
<keyword evidence="6" id="KW-1185">Reference proteome</keyword>
<dbReference type="InterPro" id="IPR019734">
    <property type="entry name" value="TPR_rpt"/>
</dbReference>
<name>A0ABW3UMN1_9BACL</name>